<name>V6U0J2_GIAIN</name>
<gene>
    <name evidence="2" type="ORF">GSB_151603</name>
</gene>
<evidence type="ECO:0000313" key="2">
    <source>
        <dbReference type="EMBL" id="ESU44516.1"/>
    </source>
</evidence>
<dbReference type="Proteomes" id="UP000018040">
    <property type="component" value="Unassembled WGS sequence"/>
</dbReference>
<reference evidence="2 3" key="2">
    <citation type="journal article" date="2013" name="Genome Biol. Evol.">
        <title>Genome sequencing of Giardia lamblia genotypes A2 and B isolates (DH and GS) and comparative analysis with the genomes of genotypes A1 and E (WB and Pig).</title>
        <authorList>
            <person name="Adam R.D."/>
            <person name="Dahlstrom E.W."/>
            <person name="Martens C.A."/>
            <person name="Bruno D.P."/>
            <person name="Barbian K.D."/>
            <person name="Ricklefs S.M."/>
            <person name="Hernandez M.M."/>
            <person name="Narla N.P."/>
            <person name="Patel R.B."/>
            <person name="Porcella S.F."/>
            <person name="Nash T.E."/>
        </authorList>
    </citation>
    <scope>NUCLEOTIDE SEQUENCE [LARGE SCALE GENOMIC DNA]</scope>
    <source>
        <strain evidence="2 3">GS</strain>
    </source>
</reference>
<accession>V6U0J2</accession>
<dbReference type="AlphaFoldDB" id="V6U0J2"/>
<comment type="caution">
    <text evidence="2">The sequence shown here is derived from an EMBL/GenBank/DDBJ whole genome shotgun (WGS) entry which is preliminary data.</text>
</comment>
<protein>
    <submittedName>
        <fullName evidence="2">Uncharacterized protein</fullName>
    </submittedName>
</protein>
<reference evidence="3" key="1">
    <citation type="submission" date="2012-02" db="EMBL/GenBank/DDBJ databases">
        <title>Genome sequencing of Giardia lamblia Genotypes A2 and B isolates (DH and GS) and comparative analysis with the genomes of Genotypes A1 and E (WB and Pig).</title>
        <authorList>
            <person name="Adam R."/>
            <person name="Dahlstrom E."/>
            <person name="Martens C."/>
            <person name="Bruno D."/>
            <person name="Barbian K."/>
            <person name="Porcella S.F."/>
            <person name="Nash T."/>
        </authorList>
    </citation>
    <scope>NUCLEOTIDE SEQUENCE</scope>
    <source>
        <strain evidence="3">GS</strain>
    </source>
</reference>
<organism evidence="2 3">
    <name type="scientific">Giardia intestinalis</name>
    <name type="common">Giardia lamblia</name>
    <dbReference type="NCBI Taxonomy" id="5741"/>
    <lineage>
        <taxon>Eukaryota</taxon>
        <taxon>Metamonada</taxon>
        <taxon>Diplomonadida</taxon>
        <taxon>Hexamitidae</taxon>
        <taxon>Giardiinae</taxon>
        <taxon>Giardia</taxon>
    </lineage>
</organism>
<feature type="compositionally biased region" description="Polar residues" evidence="1">
    <location>
        <begin position="207"/>
        <end position="225"/>
    </location>
</feature>
<evidence type="ECO:0000256" key="1">
    <source>
        <dbReference type="SAM" id="MobiDB-lite"/>
    </source>
</evidence>
<sequence length="243" mass="25296">VREGAVEVRLSPAEPAPPRTGPPGPVPPCWREGGPDPSQPLWKKPGTSRSGLLLLGRPGGRRLSQPLLVWAGPLREPVEPCGLLRRVVSARGACTVGTTHSEGRTSLGGRLWGPGSSAGSLPPLRLGAGFRGSAGAGPSTCWSSLLEPRCPRGGGVDRAGVLAASVTASEEPCMSALCVQVLSRDPSPGRPDRASHSEPPGPCRIQWRSTEQPVEEQLTPNSASPANLLARPHQPHPSSTFTT</sequence>
<dbReference type="EMBL" id="AHHH01000021">
    <property type="protein sequence ID" value="ESU44516.1"/>
    <property type="molecule type" value="Genomic_DNA"/>
</dbReference>
<evidence type="ECO:0000313" key="3">
    <source>
        <dbReference type="Proteomes" id="UP000018040"/>
    </source>
</evidence>
<proteinExistence type="predicted"/>
<feature type="compositionally biased region" description="Pro residues" evidence="1">
    <location>
        <begin position="14"/>
        <end position="28"/>
    </location>
</feature>
<feature type="region of interest" description="Disordered" evidence="1">
    <location>
        <begin position="1"/>
        <end position="51"/>
    </location>
</feature>
<feature type="non-terminal residue" evidence="2">
    <location>
        <position position="1"/>
    </location>
</feature>
<feature type="region of interest" description="Disordered" evidence="1">
    <location>
        <begin position="184"/>
        <end position="243"/>
    </location>
</feature>